<dbReference type="RefSeq" id="WP_060391570.1">
    <property type="nucleotide sequence ID" value="NZ_FBSX01000004.1"/>
</dbReference>
<dbReference type="Pfam" id="PF00440">
    <property type="entry name" value="TetR_N"/>
    <property type="match status" value="1"/>
</dbReference>
<evidence type="ECO:0000256" key="1">
    <source>
        <dbReference type="ARBA" id="ARBA00023125"/>
    </source>
</evidence>
<evidence type="ECO:0000313" key="5">
    <source>
        <dbReference type="EMBL" id="CUW14137.1"/>
    </source>
</evidence>
<dbReference type="GO" id="GO:0003677">
    <property type="term" value="F:DNA binding"/>
    <property type="evidence" value="ECO:0007669"/>
    <property type="project" value="UniProtKB-UniRule"/>
</dbReference>
<accession>A0AAN2UFX4</accession>
<reference evidence="6 7" key="1">
    <citation type="submission" date="2015-12" db="EMBL/GenBank/DDBJ databases">
        <authorList>
            <person name="Andreevskaya M."/>
        </authorList>
    </citation>
    <scope>NUCLEOTIDE SEQUENCE [LARGE SCALE GENOMIC DNA]</scope>
    <source>
        <strain evidence="5 7">KSL4-2</strain>
        <strain evidence="4 6">PL111</strain>
    </source>
</reference>
<keyword evidence="7" id="KW-1185">Reference proteome</keyword>
<feature type="DNA-binding region" description="H-T-H motif" evidence="2">
    <location>
        <begin position="31"/>
        <end position="50"/>
    </location>
</feature>
<name>A0AAN2UFX4_9LACO</name>
<evidence type="ECO:0000256" key="2">
    <source>
        <dbReference type="PROSITE-ProRule" id="PRU00335"/>
    </source>
</evidence>
<evidence type="ECO:0000259" key="3">
    <source>
        <dbReference type="PROSITE" id="PS50977"/>
    </source>
</evidence>
<sequence>MVKNEKERINRQKIVETAEVLISKYSRSDITLSEIATELGVTHAAIYKHFKNKQDLWEAVSKKWFNETVVSKIDVGNENNSKIEKLHNLLWSFVEAKRDAYNYDEMMFTLNTQYVECNPYALREILIIVYQKINVIMDWSAQGFANSELILSAFTVFTLPSFKDTWNDPDFKKKFENMWKLIQPGIRSLLVND</sequence>
<dbReference type="Proteomes" id="UP000198868">
    <property type="component" value="Unassembled WGS sequence"/>
</dbReference>
<dbReference type="AlphaFoldDB" id="A0AAN2UFX4"/>
<dbReference type="PROSITE" id="PS50977">
    <property type="entry name" value="HTH_TETR_2"/>
    <property type="match status" value="1"/>
</dbReference>
<protein>
    <submittedName>
        <fullName evidence="4">Transcriptional regulator, TetR family</fullName>
    </submittedName>
</protein>
<dbReference type="InterPro" id="IPR050624">
    <property type="entry name" value="HTH-type_Tx_Regulator"/>
</dbReference>
<dbReference type="EMBL" id="FBTU01000008">
    <property type="protein sequence ID" value="CUW07187.1"/>
    <property type="molecule type" value="Genomic_DNA"/>
</dbReference>
<comment type="caution">
    <text evidence="4">The sequence shown here is derived from an EMBL/GenBank/DDBJ whole genome shotgun (WGS) entry which is preliminary data.</text>
</comment>
<evidence type="ECO:0000313" key="6">
    <source>
        <dbReference type="Proteomes" id="UP000198868"/>
    </source>
</evidence>
<dbReference type="SUPFAM" id="SSF46689">
    <property type="entry name" value="Homeodomain-like"/>
    <property type="match status" value="1"/>
</dbReference>
<dbReference type="Gene3D" id="1.10.357.10">
    <property type="entry name" value="Tetracycline Repressor, domain 2"/>
    <property type="match status" value="1"/>
</dbReference>
<organism evidence="4 6">
    <name type="scientific">Leuconostoc inhae</name>
    <dbReference type="NCBI Taxonomy" id="178001"/>
    <lineage>
        <taxon>Bacteria</taxon>
        <taxon>Bacillati</taxon>
        <taxon>Bacillota</taxon>
        <taxon>Bacilli</taxon>
        <taxon>Lactobacillales</taxon>
        <taxon>Lactobacillaceae</taxon>
        <taxon>Leuconostoc</taxon>
    </lineage>
</organism>
<proteinExistence type="predicted"/>
<dbReference type="PANTHER" id="PTHR43479">
    <property type="entry name" value="ACREF/ENVCD OPERON REPRESSOR-RELATED"/>
    <property type="match status" value="1"/>
</dbReference>
<feature type="domain" description="HTH tetR-type" evidence="3">
    <location>
        <begin position="8"/>
        <end position="68"/>
    </location>
</feature>
<dbReference type="EMBL" id="FBTB01000018">
    <property type="protein sequence ID" value="CUW14137.1"/>
    <property type="molecule type" value="Genomic_DNA"/>
</dbReference>
<evidence type="ECO:0000313" key="7">
    <source>
        <dbReference type="Proteomes" id="UP000199047"/>
    </source>
</evidence>
<dbReference type="InterPro" id="IPR009057">
    <property type="entry name" value="Homeodomain-like_sf"/>
</dbReference>
<dbReference type="PANTHER" id="PTHR43479:SF11">
    <property type="entry name" value="ACREF_ENVCD OPERON REPRESSOR-RELATED"/>
    <property type="match status" value="1"/>
</dbReference>
<keyword evidence="1 2" id="KW-0238">DNA-binding</keyword>
<evidence type="ECO:0000313" key="4">
    <source>
        <dbReference type="EMBL" id="CUW07187.1"/>
    </source>
</evidence>
<gene>
    <name evidence="5" type="ORF">KSL4_0729</name>
    <name evidence="4" type="ORF">PL111_1137</name>
</gene>
<dbReference type="InterPro" id="IPR001647">
    <property type="entry name" value="HTH_TetR"/>
</dbReference>
<dbReference type="Proteomes" id="UP000199047">
    <property type="component" value="Unassembled WGS sequence"/>
</dbReference>